<protein>
    <submittedName>
        <fullName evidence="1">Uncharacterized protein</fullName>
    </submittedName>
</protein>
<evidence type="ECO:0000313" key="2">
    <source>
        <dbReference type="Proteomes" id="UP001194468"/>
    </source>
</evidence>
<dbReference type="AlphaFoldDB" id="A0AAD4BF26"/>
<gene>
    <name evidence="1" type="ORF">L210DRAFT_941332</name>
</gene>
<accession>A0AAD4BF26</accession>
<sequence>MAACSWTSTRQLPRPSTVVSSGLTTTSLSCLTTKSSKSNLQQGLRSQMWPFGALLLTPFASSRRGAGYKRVAAGSLITVRFREDASLVDILNNVRVVTRVRGIRFDRWAKSTCSC</sequence>
<name>A0AAD4BF26_BOLED</name>
<reference evidence="1" key="1">
    <citation type="submission" date="2019-10" db="EMBL/GenBank/DDBJ databases">
        <authorList>
            <consortium name="DOE Joint Genome Institute"/>
            <person name="Kuo A."/>
            <person name="Miyauchi S."/>
            <person name="Kiss E."/>
            <person name="Drula E."/>
            <person name="Kohler A."/>
            <person name="Sanchez-Garcia M."/>
            <person name="Andreopoulos B."/>
            <person name="Barry K.W."/>
            <person name="Bonito G."/>
            <person name="Buee M."/>
            <person name="Carver A."/>
            <person name="Chen C."/>
            <person name="Cichocki N."/>
            <person name="Clum A."/>
            <person name="Culley D."/>
            <person name="Crous P.W."/>
            <person name="Fauchery L."/>
            <person name="Girlanda M."/>
            <person name="Hayes R."/>
            <person name="Keri Z."/>
            <person name="LaButti K."/>
            <person name="Lipzen A."/>
            <person name="Lombard V."/>
            <person name="Magnuson J."/>
            <person name="Maillard F."/>
            <person name="Morin E."/>
            <person name="Murat C."/>
            <person name="Nolan M."/>
            <person name="Ohm R."/>
            <person name="Pangilinan J."/>
            <person name="Pereira M."/>
            <person name="Perotto S."/>
            <person name="Peter M."/>
            <person name="Riley R."/>
            <person name="Sitrit Y."/>
            <person name="Stielow B."/>
            <person name="Szollosi G."/>
            <person name="Zifcakova L."/>
            <person name="Stursova M."/>
            <person name="Spatafora J.W."/>
            <person name="Tedersoo L."/>
            <person name="Vaario L.-M."/>
            <person name="Yamada A."/>
            <person name="Yan M."/>
            <person name="Wang P."/>
            <person name="Xu J."/>
            <person name="Bruns T."/>
            <person name="Baldrian P."/>
            <person name="Vilgalys R."/>
            <person name="Henrissat B."/>
            <person name="Grigoriev I.V."/>
            <person name="Hibbett D."/>
            <person name="Nagy L.G."/>
            <person name="Martin F.M."/>
        </authorList>
    </citation>
    <scope>NUCLEOTIDE SEQUENCE</scope>
    <source>
        <strain evidence="1">BED1</strain>
    </source>
</reference>
<evidence type="ECO:0000313" key="1">
    <source>
        <dbReference type="EMBL" id="KAF8423999.1"/>
    </source>
</evidence>
<reference evidence="1" key="2">
    <citation type="journal article" date="2020" name="Nat. Commun.">
        <title>Large-scale genome sequencing of mycorrhizal fungi provides insights into the early evolution of symbiotic traits.</title>
        <authorList>
            <person name="Miyauchi S."/>
            <person name="Kiss E."/>
            <person name="Kuo A."/>
            <person name="Drula E."/>
            <person name="Kohler A."/>
            <person name="Sanchez-Garcia M."/>
            <person name="Morin E."/>
            <person name="Andreopoulos B."/>
            <person name="Barry K.W."/>
            <person name="Bonito G."/>
            <person name="Buee M."/>
            <person name="Carver A."/>
            <person name="Chen C."/>
            <person name="Cichocki N."/>
            <person name="Clum A."/>
            <person name="Culley D."/>
            <person name="Crous P.W."/>
            <person name="Fauchery L."/>
            <person name="Girlanda M."/>
            <person name="Hayes R.D."/>
            <person name="Keri Z."/>
            <person name="LaButti K."/>
            <person name="Lipzen A."/>
            <person name="Lombard V."/>
            <person name="Magnuson J."/>
            <person name="Maillard F."/>
            <person name="Murat C."/>
            <person name="Nolan M."/>
            <person name="Ohm R.A."/>
            <person name="Pangilinan J."/>
            <person name="Pereira M.F."/>
            <person name="Perotto S."/>
            <person name="Peter M."/>
            <person name="Pfister S."/>
            <person name="Riley R."/>
            <person name="Sitrit Y."/>
            <person name="Stielow J.B."/>
            <person name="Szollosi G."/>
            <person name="Zifcakova L."/>
            <person name="Stursova M."/>
            <person name="Spatafora J.W."/>
            <person name="Tedersoo L."/>
            <person name="Vaario L.M."/>
            <person name="Yamada A."/>
            <person name="Yan M."/>
            <person name="Wang P."/>
            <person name="Xu J."/>
            <person name="Bruns T."/>
            <person name="Baldrian P."/>
            <person name="Vilgalys R."/>
            <person name="Dunand C."/>
            <person name="Henrissat B."/>
            <person name="Grigoriev I.V."/>
            <person name="Hibbett D."/>
            <person name="Nagy L.G."/>
            <person name="Martin F.M."/>
        </authorList>
    </citation>
    <scope>NUCLEOTIDE SEQUENCE</scope>
    <source>
        <strain evidence="1">BED1</strain>
    </source>
</reference>
<dbReference type="EMBL" id="WHUW01000107">
    <property type="protein sequence ID" value="KAF8423999.1"/>
    <property type="molecule type" value="Genomic_DNA"/>
</dbReference>
<organism evidence="1 2">
    <name type="scientific">Boletus edulis BED1</name>
    <dbReference type="NCBI Taxonomy" id="1328754"/>
    <lineage>
        <taxon>Eukaryota</taxon>
        <taxon>Fungi</taxon>
        <taxon>Dikarya</taxon>
        <taxon>Basidiomycota</taxon>
        <taxon>Agaricomycotina</taxon>
        <taxon>Agaricomycetes</taxon>
        <taxon>Agaricomycetidae</taxon>
        <taxon>Boletales</taxon>
        <taxon>Boletineae</taxon>
        <taxon>Boletaceae</taxon>
        <taxon>Boletoideae</taxon>
        <taxon>Boletus</taxon>
    </lineage>
</organism>
<comment type="caution">
    <text evidence="1">The sequence shown here is derived from an EMBL/GenBank/DDBJ whole genome shotgun (WGS) entry which is preliminary data.</text>
</comment>
<proteinExistence type="predicted"/>
<dbReference type="Proteomes" id="UP001194468">
    <property type="component" value="Unassembled WGS sequence"/>
</dbReference>
<keyword evidence="2" id="KW-1185">Reference proteome</keyword>